<dbReference type="Pfam" id="PF07332">
    <property type="entry name" value="Phage_holin_3_6"/>
    <property type="match status" value="1"/>
</dbReference>
<accession>A0A5B9DR59</accession>
<name>A0A5B9DR59_9HYPH</name>
<dbReference type="AlphaFoldDB" id="A0A5B9DR59"/>
<dbReference type="InterPro" id="IPR009937">
    <property type="entry name" value="Phage_holin_3_6"/>
</dbReference>
<dbReference type="Proteomes" id="UP000321062">
    <property type="component" value="Chromosome"/>
</dbReference>
<dbReference type="EMBL" id="CP041690">
    <property type="protein sequence ID" value="QEE21707.1"/>
    <property type="molecule type" value="Genomic_DNA"/>
</dbReference>
<protein>
    <submittedName>
        <fullName evidence="1">Uncharacterized protein</fullName>
    </submittedName>
</protein>
<evidence type="ECO:0000313" key="1">
    <source>
        <dbReference type="EMBL" id="QEE21707.1"/>
    </source>
</evidence>
<gene>
    <name evidence="1" type="ORF">FNA67_16595</name>
</gene>
<dbReference type="KEGG" id="yti:FNA67_16595"/>
<dbReference type="RefSeq" id="WP_049706206.1">
    <property type="nucleotide sequence ID" value="NZ_BMFM01000001.1"/>
</dbReference>
<keyword evidence="2" id="KW-1185">Reference proteome</keyword>
<proteinExistence type="predicted"/>
<reference evidence="1 2" key="1">
    <citation type="journal article" date="2015" name="Int. J. Syst. Evol. Microbiol.">
        <title>Youhaiella tibetensis gen. nov., sp. nov., isolated from subsurface sediment.</title>
        <authorList>
            <person name="Wang Y.X."/>
            <person name="Huang F.Q."/>
            <person name="Nogi Y."/>
            <person name="Pang S.J."/>
            <person name="Wang P.K."/>
            <person name="Lv J."/>
        </authorList>
    </citation>
    <scope>NUCLEOTIDE SEQUENCE [LARGE SCALE GENOMIC DNA]</scope>
    <source>
        <strain evidence="2">fig4</strain>
    </source>
</reference>
<evidence type="ECO:0000313" key="2">
    <source>
        <dbReference type="Proteomes" id="UP000321062"/>
    </source>
</evidence>
<organism evidence="1 2">
    <name type="scientific">Paradevosia tibetensis</name>
    <dbReference type="NCBI Taxonomy" id="1447062"/>
    <lineage>
        <taxon>Bacteria</taxon>
        <taxon>Pseudomonadati</taxon>
        <taxon>Pseudomonadota</taxon>
        <taxon>Alphaproteobacteria</taxon>
        <taxon>Hyphomicrobiales</taxon>
        <taxon>Devosiaceae</taxon>
        <taxon>Paradevosia</taxon>
    </lineage>
</organism>
<sequence length="148" mass="15683">MHLFAQFATLFGLEAEALVDRAKSQAIVAGAIGFFALIAVAFLLVAAYLGLAGWLGPIWGALAIAGAAIVIALVIYVWARMAEANRKRIAAERRRQSEANSLITTAALTAIPMALSSPTIRRVGLPLAALAAVIFFSRHERPPGESQD</sequence>